<dbReference type="GO" id="GO:0007264">
    <property type="term" value="P:small GTPase-mediated signal transduction"/>
    <property type="evidence" value="ECO:0007669"/>
    <property type="project" value="TreeGrafter"/>
</dbReference>
<dbReference type="InterPro" id="IPR000261">
    <property type="entry name" value="EH_dom"/>
</dbReference>
<dbReference type="Proteomes" id="UP000030680">
    <property type="component" value="Unassembled WGS sequence"/>
</dbReference>
<dbReference type="InterPro" id="IPR018247">
    <property type="entry name" value="EF_Hand_1_Ca_BS"/>
</dbReference>
<dbReference type="GO" id="GO:0005096">
    <property type="term" value="F:GTPase activator activity"/>
    <property type="evidence" value="ECO:0007669"/>
    <property type="project" value="TreeGrafter"/>
</dbReference>
<dbReference type="RefSeq" id="XP_005709229.1">
    <property type="nucleotide sequence ID" value="XM_005709172.1"/>
</dbReference>
<dbReference type="Pfam" id="PF12763">
    <property type="entry name" value="EH"/>
    <property type="match status" value="1"/>
</dbReference>
<dbReference type="SUPFAM" id="SSF47473">
    <property type="entry name" value="EF-hand"/>
    <property type="match status" value="1"/>
</dbReference>
<evidence type="ECO:0000313" key="6">
    <source>
        <dbReference type="EMBL" id="EME32709.1"/>
    </source>
</evidence>
<dbReference type="PANTHER" id="PTHR45808:SF2">
    <property type="entry name" value="RHO GTPASE-ACTIVATING PROTEIN 68F"/>
    <property type="match status" value="1"/>
</dbReference>
<evidence type="ECO:0000259" key="3">
    <source>
        <dbReference type="PROSITE" id="PS50031"/>
    </source>
</evidence>
<evidence type="ECO:0000256" key="2">
    <source>
        <dbReference type="SAM" id="MobiDB-lite"/>
    </source>
</evidence>
<dbReference type="OrthoDB" id="19923at2759"/>
<dbReference type="KEGG" id="gsl:Gasu_00760"/>
<dbReference type="Gene3D" id="1.10.238.10">
    <property type="entry name" value="EF-hand"/>
    <property type="match status" value="1"/>
</dbReference>
<evidence type="ECO:0000313" key="7">
    <source>
        <dbReference type="Proteomes" id="UP000030680"/>
    </source>
</evidence>
<dbReference type="AlphaFoldDB" id="M2YA01"/>
<accession>M2YA01</accession>
<feature type="compositionally biased region" description="Polar residues" evidence="2">
    <location>
        <begin position="30"/>
        <end position="40"/>
    </location>
</feature>
<evidence type="ECO:0000256" key="1">
    <source>
        <dbReference type="ARBA" id="ARBA00022837"/>
    </source>
</evidence>
<dbReference type="SMART" id="SM00027">
    <property type="entry name" value="EH"/>
    <property type="match status" value="1"/>
</dbReference>
<organism evidence="6 7">
    <name type="scientific">Galdieria sulphuraria</name>
    <name type="common">Red alga</name>
    <dbReference type="NCBI Taxonomy" id="130081"/>
    <lineage>
        <taxon>Eukaryota</taxon>
        <taxon>Rhodophyta</taxon>
        <taxon>Bangiophyceae</taxon>
        <taxon>Galdieriales</taxon>
        <taxon>Galdieriaceae</taxon>
        <taxon>Galdieria</taxon>
    </lineage>
</organism>
<dbReference type="Gene3D" id="1.10.555.10">
    <property type="entry name" value="Rho GTPase activation protein"/>
    <property type="match status" value="1"/>
</dbReference>
<dbReference type="Pfam" id="PF00620">
    <property type="entry name" value="RhoGAP"/>
    <property type="match status" value="1"/>
</dbReference>
<dbReference type="InterPro" id="IPR002048">
    <property type="entry name" value="EF_hand_dom"/>
</dbReference>
<feature type="region of interest" description="Disordered" evidence="2">
    <location>
        <begin position="1"/>
        <end position="42"/>
    </location>
</feature>
<dbReference type="STRING" id="130081.M2YA01"/>
<dbReference type="Gramene" id="EME32709">
    <property type="protein sequence ID" value="EME32709"/>
    <property type="gene ID" value="Gasu_00760"/>
</dbReference>
<dbReference type="GO" id="GO:0005737">
    <property type="term" value="C:cytoplasm"/>
    <property type="evidence" value="ECO:0007669"/>
    <property type="project" value="TreeGrafter"/>
</dbReference>
<dbReference type="InterPro" id="IPR008936">
    <property type="entry name" value="Rho_GTPase_activation_prot"/>
</dbReference>
<dbReference type="InterPro" id="IPR011992">
    <property type="entry name" value="EF-hand-dom_pair"/>
</dbReference>
<sequence length="596" mass="67342">MSNGKSRRRLSLDSVRNLTSSYEKRKNPSGYESDSSSQTPKRCKQAGYIHSSIFNISYKASIFQKLVTAHKSSRRVSVVGNEVTTDIKESNPLVANKVTSRSTHRYTEKPTNGMSREEKTSILDCIEFLNEEPHALEVEGIFRSSGSFSQMQKLRSLLNQGYKVPRSYSQNSEDAPDPLTMADLLKDLLRNLRSPLLPKETGQLLLSTKKSNADLSLLHVVDELKGDNKEVFEKLMQLLAKTSSLSLFNHMNGKNIATIFTPTLIHWDPLQPSARAELQAVTEAVTLIIDDYVSSFFVKEQKEIKTRKHHSMPLHLQPNPFYNPPKFLFLSKRCHNDIDKENCFDAASDIRSVPKIKDSRRPKEIPQWKPLSDEERTSFDASFHAVDIGDKGKISASEGIEFFSKFNLSLEQVALIWNLVDRDESGALGIREWRVAMALCIGVNKNCQIPTQLPAVLEQELVESPRNSLNFESSENAGNIDANCLSEGLSGSYRKTFGAVQEVKQGIETSQICLKESSLVNANMHSMEERHGTHSMHSKIGFVQEQLACDEVLESIRWLWTDKSSVSKTHSDRTFQKMPHLDPLTRRKLLGRGFHE</sequence>
<dbReference type="PANTHER" id="PTHR45808">
    <property type="entry name" value="RHO GTPASE-ACTIVATING PROTEIN 68F"/>
    <property type="match status" value="1"/>
</dbReference>
<dbReference type="CDD" id="cd00159">
    <property type="entry name" value="RhoGAP"/>
    <property type="match status" value="1"/>
</dbReference>
<dbReference type="eggNOG" id="KOG1453">
    <property type="taxonomic scope" value="Eukaryota"/>
</dbReference>
<dbReference type="GO" id="GO:0005509">
    <property type="term" value="F:calcium ion binding"/>
    <property type="evidence" value="ECO:0007669"/>
    <property type="project" value="InterPro"/>
</dbReference>
<dbReference type="PROSITE" id="PS50238">
    <property type="entry name" value="RHOGAP"/>
    <property type="match status" value="1"/>
</dbReference>
<name>M2YA01_GALSU</name>
<gene>
    <name evidence="6" type="ORF">Gasu_00760</name>
</gene>
<dbReference type="PROSITE" id="PS50222">
    <property type="entry name" value="EF_HAND_2"/>
    <property type="match status" value="1"/>
</dbReference>
<dbReference type="SUPFAM" id="SSF48350">
    <property type="entry name" value="GTPase activation domain, GAP"/>
    <property type="match status" value="1"/>
</dbReference>
<feature type="domain" description="EF-hand" evidence="4">
    <location>
        <begin position="408"/>
        <end position="443"/>
    </location>
</feature>
<dbReference type="InterPro" id="IPR000198">
    <property type="entry name" value="RhoGAP_dom"/>
</dbReference>
<feature type="domain" description="Rho-GAP" evidence="5">
    <location>
        <begin position="101"/>
        <end position="296"/>
    </location>
</feature>
<reference evidence="7" key="1">
    <citation type="journal article" date="2013" name="Science">
        <title>Gene transfer from bacteria and archaea facilitated evolution of an extremophilic eukaryote.</title>
        <authorList>
            <person name="Schonknecht G."/>
            <person name="Chen W.H."/>
            <person name="Ternes C.M."/>
            <person name="Barbier G.G."/>
            <person name="Shrestha R.P."/>
            <person name="Stanke M."/>
            <person name="Brautigam A."/>
            <person name="Baker B.J."/>
            <person name="Banfield J.F."/>
            <person name="Garavito R.M."/>
            <person name="Carr K."/>
            <person name="Wilkerson C."/>
            <person name="Rensing S.A."/>
            <person name="Gagneul D."/>
            <person name="Dickenson N.E."/>
            <person name="Oesterhelt C."/>
            <person name="Lercher M.J."/>
            <person name="Weber A.P."/>
        </authorList>
    </citation>
    <scope>NUCLEOTIDE SEQUENCE [LARGE SCALE GENOMIC DNA]</scope>
    <source>
        <strain evidence="7">074W</strain>
    </source>
</reference>
<feature type="domain" description="EH" evidence="3">
    <location>
        <begin position="375"/>
        <end position="468"/>
    </location>
</feature>
<keyword evidence="1" id="KW-0106">Calcium</keyword>
<proteinExistence type="predicted"/>
<dbReference type="PROSITE" id="PS50031">
    <property type="entry name" value="EH"/>
    <property type="match status" value="1"/>
</dbReference>
<dbReference type="GeneID" id="17091266"/>
<dbReference type="PROSITE" id="PS00018">
    <property type="entry name" value="EF_HAND_1"/>
    <property type="match status" value="1"/>
</dbReference>
<protein>
    <submittedName>
        <fullName evidence="6">Beta-chimaerin</fullName>
    </submittedName>
</protein>
<dbReference type="EMBL" id="KB454484">
    <property type="protein sequence ID" value="EME32709.1"/>
    <property type="molecule type" value="Genomic_DNA"/>
</dbReference>
<dbReference type="SMART" id="SM00324">
    <property type="entry name" value="RhoGAP"/>
    <property type="match status" value="1"/>
</dbReference>
<keyword evidence="7" id="KW-1185">Reference proteome</keyword>
<evidence type="ECO:0000259" key="4">
    <source>
        <dbReference type="PROSITE" id="PS50222"/>
    </source>
</evidence>
<evidence type="ECO:0000259" key="5">
    <source>
        <dbReference type="PROSITE" id="PS50238"/>
    </source>
</evidence>